<evidence type="ECO:0000313" key="1">
    <source>
        <dbReference type="EMBL" id="SPK77576.1"/>
    </source>
</evidence>
<organism evidence="1 2">
    <name type="scientific">Cupriavidus taiwanensis</name>
    <dbReference type="NCBI Taxonomy" id="164546"/>
    <lineage>
        <taxon>Bacteria</taxon>
        <taxon>Pseudomonadati</taxon>
        <taxon>Pseudomonadota</taxon>
        <taxon>Betaproteobacteria</taxon>
        <taxon>Burkholderiales</taxon>
        <taxon>Burkholderiaceae</taxon>
        <taxon>Cupriavidus</taxon>
    </lineage>
</organism>
<gene>
    <name evidence="1" type="ORF">CT19425_P50027</name>
</gene>
<sequence>MPLEVMRSVHGMHQWVGSEFSRLSRWISVYCLIHAGNVGPTMSSGILGALIKCNRANPMPFIARKGRRWIVRFACSGITKAQNAFDIAINYPSMEEAWQQRSRYVQWLKNGLHRR</sequence>
<dbReference type="EMBL" id="LT991978">
    <property type="protein sequence ID" value="SPK77576.1"/>
    <property type="molecule type" value="Genomic_DNA"/>
</dbReference>
<dbReference type="AlphaFoldDB" id="A0A375ISC3"/>
<name>A0A375ISC3_9BURK</name>
<keyword evidence="1" id="KW-0614">Plasmid</keyword>
<dbReference type="Proteomes" id="UP000255505">
    <property type="component" value="Plasmid III"/>
</dbReference>
<evidence type="ECO:0000313" key="2">
    <source>
        <dbReference type="Proteomes" id="UP000255505"/>
    </source>
</evidence>
<reference evidence="1 2" key="1">
    <citation type="submission" date="2018-01" db="EMBL/GenBank/DDBJ databases">
        <authorList>
            <person name="Gaut B.S."/>
            <person name="Morton B.R."/>
            <person name="Clegg M.T."/>
            <person name="Duvall M.R."/>
        </authorList>
    </citation>
    <scope>NUCLEOTIDE SEQUENCE [LARGE SCALE GENOMIC DNA]</scope>
    <source>
        <strain evidence="1">Cupriavidus taiwanensis LMG 19425</strain>
        <plasmid evidence="2">Plasmid iii</plasmid>
    </source>
</reference>
<geneLocation type="plasmid" evidence="1">
    <name>III</name>
</geneLocation>
<proteinExistence type="predicted"/>
<accession>A0A375ISC3</accession>
<protein>
    <submittedName>
        <fullName evidence="1">Uncharacterized protein</fullName>
    </submittedName>
</protein>